<dbReference type="InterPro" id="IPR022398">
    <property type="entry name" value="Peptidase_S8_His-AS"/>
</dbReference>
<dbReference type="Pfam" id="PF00082">
    <property type="entry name" value="Peptidase_S8"/>
    <property type="match status" value="1"/>
</dbReference>
<dbReference type="SUPFAM" id="SSF52743">
    <property type="entry name" value="Subtilisin-like"/>
    <property type="match status" value="1"/>
</dbReference>
<protein>
    <recommendedName>
        <fullName evidence="8">Peptidase S8/S53 domain-containing protein</fullName>
    </recommendedName>
</protein>
<dbReference type="GO" id="GO:0046872">
    <property type="term" value="F:metal ion binding"/>
    <property type="evidence" value="ECO:0007669"/>
    <property type="project" value="UniProtKB-KW"/>
</dbReference>
<feature type="active site" description="Charge relay system" evidence="6">
    <location>
        <position position="84"/>
    </location>
</feature>
<dbReference type="EMBL" id="CP046457">
    <property type="protein sequence ID" value="QGU00216.1"/>
    <property type="molecule type" value="Genomic_DNA"/>
</dbReference>
<comment type="similarity">
    <text evidence="1 6 7">Belongs to the peptidase S8 family.</text>
</comment>
<dbReference type="InterPro" id="IPR034202">
    <property type="entry name" value="Subtilisin_Carlsberg-like"/>
</dbReference>
<reference evidence="10" key="1">
    <citation type="journal article" date="2019" name="Microbiology">
        <title>Complete Genome Sequence of an Uncultured Bacterium of the Candidate Phylum Bipolaricaulota.</title>
        <authorList>
            <person name="Kadnikov V.V."/>
            <person name="Mardanov A.V."/>
            <person name="Beletsky A.V."/>
            <person name="Frank Y.A."/>
            <person name="Karnachuk O.V."/>
            <person name="Ravin N.V."/>
        </authorList>
    </citation>
    <scope>NUCLEOTIDE SEQUENCE [LARGE SCALE GENOMIC DNA]</scope>
</reference>
<evidence type="ECO:0000259" key="8">
    <source>
        <dbReference type="Pfam" id="PF00082"/>
    </source>
</evidence>
<dbReference type="PROSITE" id="PS51892">
    <property type="entry name" value="SUBTILASE"/>
    <property type="match status" value="1"/>
</dbReference>
<dbReference type="GO" id="GO:0006508">
    <property type="term" value="P:proteolysis"/>
    <property type="evidence" value="ECO:0007669"/>
    <property type="project" value="UniProtKB-KW"/>
</dbReference>
<evidence type="ECO:0000313" key="9">
    <source>
        <dbReference type="EMBL" id="QGU00216.1"/>
    </source>
</evidence>
<dbReference type="GO" id="GO:0004252">
    <property type="term" value="F:serine-type endopeptidase activity"/>
    <property type="evidence" value="ECO:0007669"/>
    <property type="project" value="UniProtKB-UniRule"/>
</dbReference>
<dbReference type="InterPro" id="IPR036852">
    <property type="entry name" value="Peptidase_S8/S53_dom_sf"/>
</dbReference>
<dbReference type="InterPro" id="IPR023827">
    <property type="entry name" value="Peptidase_S8_Asp-AS"/>
</dbReference>
<dbReference type="InterPro" id="IPR015500">
    <property type="entry name" value="Peptidase_S8_subtilisin-rel"/>
</dbReference>
<organism evidence="9 10">
    <name type="scientific">Candidatus Syntrophocurvum alkaliphilum</name>
    <dbReference type="NCBI Taxonomy" id="2293317"/>
    <lineage>
        <taxon>Bacteria</taxon>
        <taxon>Bacillati</taxon>
        <taxon>Bacillota</taxon>
        <taxon>Clostridia</taxon>
        <taxon>Eubacteriales</taxon>
        <taxon>Syntrophomonadaceae</taxon>
        <taxon>Candidatus Syntrophocurvum</taxon>
    </lineage>
</organism>
<dbReference type="PANTHER" id="PTHR43806:SF11">
    <property type="entry name" value="CEREVISIN-RELATED"/>
    <property type="match status" value="1"/>
</dbReference>
<dbReference type="Proteomes" id="UP000426444">
    <property type="component" value="Chromosome"/>
</dbReference>
<dbReference type="PROSITE" id="PS00137">
    <property type="entry name" value="SUBTILASE_HIS"/>
    <property type="match status" value="1"/>
</dbReference>
<keyword evidence="4 6" id="KW-0378">Hydrolase</keyword>
<name>A0A6I6DC83_9FIRM</name>
<keyword evidence="2 6" id="KW-0645">Protease</keyword>
<evidence type="ECO:0000256" key="1">
    <source>
        <dbReference type="ARBA" id="ARBA00011073"/>
    </source>
</evidence>
<dbReference type="PANTHER" id="PTHR43806">
    <property type="entry name" value="PEPTIDASE S8"/>
    <property type="match status" value="1"/>
</dbReference>
<proteinExistence type="inferred from homology"/>
<feature type="active site" description="Charge relay system" evidence="6">
    <location>
        <position position="51"/>
    </location>
</feature>
<dbReference type="AlphaFoldDB" id="A0A6I6DC83"/>
<evidence type="ECO:0000256" key="7">
    <source>
        <dbReference type="RuleBase" id="RU003355"/>
    </source>
</evidence>
<dbReference type="PRINTS" id="PR00723">
    <property type="entry name" value="SUBTILISIN"/>
</dbReference>
<accession>A0A6I6DC83</accession>
<dbReference type="RefSeq" id="WP_156204027.1">
    <property type="nucleotide sequence ID" value="NZ_CP046457.1"/>
</dbReference>
<dbReference type="CDD" id="cd07477">
    <property type="entry name" value="Peptidases_S8_Subtilisin_subset"/>
    <property type="match status" value="1"/>
</dbReference>
<dbReference type="InterPro" id="IPR000209">
    <property type="entry name" value="Peptidase_S8/S53_dom"/>
</dbReference>
<dbReference type="InterPro" id="IPR023828">
    <property type="entry name" value="Peptidase_S8_Ser-AS"/>
</dbReference>
<evidence type="ECO:0000256" key="6">
    <source>
        <dbReference type="PROSITE-ProRule" id="PRU01240"/>
    </source>
</evidence>
<evidence type="ECO:0000256" key="4">
    <source>
        <dbReference type="ARBA" id="ARBA00022801"/>
    </source>
</evidence>
<evidence type="ECO:0000256" key="2">
    <source>
        <dbReference type="ARBA" id="ARBA00022670"/>
    </source>
</evidence>
<dbReference type="OrthoDB" id="9798386at2"/>
<dbReference type="PROSITE" id="PS00136">
    <property type="entry name" value="SUBTILASE_ASP"/>
    <property type="match status" value="1"/>
</dbReference>
<dbReference type="InterPro" id="IPR050131">
    <property type="entry name" value="Peptidase_S8_subtilisin-like"/>
</dbReference>
<gene>
    <name evidence="9" type="ORF">SYNTR_1622</name>
</gene>
<evidence type="ECO:0000256" key="5">
    <source>
        <dbReference type="ARBA" id="ARBA00022825"/>
    </source>
</evidence>
<keyword evidence="5 6" id="KW-0720">Serine protease</keyword>
<dbReference type="Gene3D" id="3.40.50.200">
    <property type="entry name" value="Peptidase S8/S53 domain"/>
    <property type="match status" value="1"/>
</dbReference>
<feature type="active site" description="Charge relay system" evidence="6">
    <location>
        <position position="245"/>
    </location>
</feature>
<sequence length="368" mass="41040">MRIKKYKHIIKGVYEDTLDIRPWSPPGVSLIAARRIWPSTRGENTVVAVLDTGIDYTHPDLEKNIIDGISFIRDEKDYMDYDGHGTHIAGTIAANKKLLGVAPETKILAVKVLNRYGIGSFQDITNGIRWVRNWRGEKGEVVNIINLSLGSSIPNTAMHKEIKKAYESGISIVCAAGNDSDIDNEVSIINFPAYYQESISVGAVDIKTNYANFSNTNDMIDLVAVGVDTYSTYPGGKYTFLSGTSMAAPHISGALALIYSRFFKRFKMYPSPEWVKLLLHFQSIDLGESGFNELVGYGLFSFNPDGGKNINFIANEKRYCINDKTKLLKSAPLLYQGDLYLPIQNLSDILSSDSNYLNEQKDKLEVYT</sequence>
<dbReference type="KEGG" id="salq:SYNTR_1622"/>
<evidence type="ECO:0000313" key="10">
    <source>
        <dbReference type="Proteomes" id="UP000426444"/>
    </source>
</evidence>
<feature type="domain" description="Peptidase S8/S53" evidence="8">
    <location>
        <begin position="42"/>
        <end position="298"/>
    </location>
</feature>
<dbReference type="PROSITE" id="PS00138">
    <property type="entry name" value="SUBTILASE_SER"/>
    <property type="match status" value="1"/>
</dbReference>
<evidence type="ECO:0000256" key="3">
    <source>
        <dbReference type="ARBA" id="ARBA00022723"/>
    </source>
</evidence>
<keyword evidence="10" id="KW-1185">Reference proteome</keyword>
<keyword evidence="3" id="KW-0479">Metal-binding</keyword>